<keyword evidence="1" id="KW-0175">Coiled coil</keyword>
<reference evidence="2 3" key="1">
    <citation type="submission" date="2024-01" db="EMBL/GenBank/DDBJ databases">
        <title>A telomere-to-telomere, gap-free genome of sweet tea (Lithocarpus litseifolius).</title>
        <authorList>
            <person name="Zhou J."/>
        </authorList>
    </citation>
    <scope>NUCLEOTIDE SEQUENCE [LARGE SCALE GENOMIC DNA]</scope>
    <source>
        <strain evidence="2">Zhou-2022a</strain>
        <tissue evidence="2">Leaf</tissue>
    </source>
</reference>
<gene>
    <name evidence="2" type="ORF">SO802_012463</name>
</gene>
<proteinExistence type="predicted"/>
<evidence type="ECO:0000313" key="2">
    <source>
        <dbReference type="EMBL" id="KAL0004902.1"/>
    </source>
</evidence>
<dbReference type="EMBL" id="JAZDWU010000004">
    <property type="protein sequence ID" value="KAL0004902.1"/>
    <property type="molecule type" value="Genomic_DNA"/>
</dbReference>
<evidence type="ECO:0000313" key="3">
    <source>
        <dbReference type="Proteomes" id="UP001459277"/>
    </source>
</evidence>
<keyword evidence="3" id="KW-1185">Reference proteome</keyword>
<dbReference type="AlphaFoldDB" id="A0AAW2D3F3"/>
<sequence length="345" mass="38508">MQLATVRLYKYNLTVAGFKLISTRFQSPKHVIKAKDSRLALIDVVVPKFLNKPLPSGTQDAQLPALLLAKLLYSHEQPLPSNDEWEELSNKPTQEVHDKDFKVFYQEDPKNSPTFAYHHLVAAHGIESEQQSKATIWNPAFMLSSGDPITFEASLRDDPKGRSGLVFECLEKALLLPDDMQELKGLRKCEVFLLLKRDLAKVDHALSKSREEKGKLVQSDKDLADFEKKYKDLPFHLAEAEIGHKNAEASLAGFKRQAKKLRASLKKSKTQLGLANEQIKCEKKQLEGKDAEKAKAYDIGMIKTAQSLTAQLRDVARAFCIEVWGKALNAAGVSANAEKEKGVAA</sequence>
<protein>
    <submittedName>
        <fullName evidence="2">Uncharacterized protein</fullName>
    </submittedName>
</protein>
<feature type="coiled-coil region" evidence="1">
    <location>
        <begin position="244"/>
        <end position="271"/>
    </location>
</feature>
<dbReference type="Proteomes" id="UP001459277">
    <property type="component" value="Unassembled WGS sequence"/>
</dbReference>
<evidence type="ECO:0000256" key="1">
    <source>
        <dbReference type="SAM" id="Coils"/>
    </source>
</evidence>
<organism evidence="2 3">
    <name type="scientific">Lithocarpus litseifolius</name>
    <dbReference type="NCBI Taxonomy" id="425828"/>
    <lineage>
        <taxon>Eukaryota</taxon>
        <taxon>Viridiplantae</taxon>
        <taxon>Streptophyta</taxon>
        <taxon>Embryophyta</taxon>
        <taxon>Tracheophyta</taxon>
        <taxon>Spermatophyta</taxon>
        <taxon>Magnoliopsida</taxon>
        <taxon>eudicotyledons</taxon>
        <taxon>Gunneridae</taxon>
        <taxon>Pentapetalae</taxon>
        <taxon>rosids</taxon>
        <taxon>fabids</taxon>
        <taxon>Fagales</taxon>
        <taxon>Fagaceae</taxon>
        <taxon>Lithocarpus</taxon>
    </lineage>
</organism>
<comment type="caution">
    <text evidence="2">The sequence shown here is derived from an EMBL/GenBank/DDBJ whole genome shotgun (WGS) entry which is preliminary data.</text>
</comment>
<name>A0AAW2D3F3_9ROSI</name>
<accession>A0AAW2D3F3</accession>